<dbReference type="OrthoDB" id="10378063at2759"/>
<keyword evidence="4" id="KW-1133">Transmembrane helix</keyword>
<dbReference type="InterPro" id="IPR007014">
    <property type="entry name" value="FUN14"/>
</dbReference>
<sequence length="130" mass="14702">MKQQITVLILLAITAYQLTKPAIGIDAALPPQMFDPQPQQPIKHKPEEFSSLLSVQKFSFGTLTGICAGVFVKKGLNFLAFLFGGGFVLLQINWKTWANQYESKFWLAKEPPTKSIVARFMDFLRSDFPY</sequence>
<dbReference type="AlphaFoldDB" id="A0A5B0PKD4"/>
<comment type="similarity">
    <text evidence="2">Belongs to the FUN14 family.</text>
</comment>
<evidence type="ECO:0000256" key="1">
    <source>
        <dbReference type="ARBA" id="ARBA00004370"/>
    </source>
</evidence>
<dbReference type="Pfam" id="PF04930">
    <property type="entry name" value="FUN14"/>
    <property type="match status" value="1"/>
</dbReference>
<evidence type="ECO:0000256" key="4">
    <source>
        <dbReference type="ARBA" id="ARBA00022989"/>
    </source>
</evidence>
<evidence type="ECO:0000313" key="7">
    <source>
        <dbReference type="EMBL" id="KAA1101526.1"/>
    </source>
</evidence>
<proteinExistence type="inferred from homology"/>
<keyword evidence="8" id="KW-1185">Reference proteome</keyword>
<comment type="subcellular location">
    <subcellularLocation>
        <location evidence="1">Membrane</location>
    </subcellularLocation>
</comment>
<evidence type="ECO:0000313" key="8">
    <source>
        <dbReference type="Proteomes" id="UP000324748"/>
    </source>
</evidence>
<comment type="caution">
    <text evidence="7">The sequence shown here is derived from an EMBL/GenBank/DDBJ whole genome shotgun (WGS) entry which is preliminary data.</text>
</comment>
<reference evidence="7 8" key="1">
    <citation type="submission" date="2019-05" db="EMBL/GenBank/DDBJ databases">
        <title>Emergence of the Ug99 lineage of the wheat stem rust pathogen through somatic hybridization.</title>
        <authorList>
            <person name="Li F."/>
            <person name="Upadhyaya N.M."/>
            <person name="Sperschneider J."/>
            <person name="Matny O."/>
            <person name="Nguyen-Phuc H."/>
            <person name="Mago R."/>
            <person name="Raley C."/>
            <person name="Miller M.E."/>
            <person name="Silverstein K.A.T."/>
            <person name="Henningsen E."/>
            <person name="Hirsch C.D."/>
            <person name="Visser B."/>
            <person name="Pretorius Z.A."/>
            <person name="Steffenson B.J."/>
            <person name="Schwessinger B."/>
            <person name="Dodds P.N."/>
            <person name="Figueroa M."/>
        </authorList>
    </citation>
    <scope>NUCLEOTIDE SEQUENCE [LARGE SCALE GENOMIC DNA]</scope>
    <source>
        <strain evidence="7">21-0</strain>
    </source>
</reference>
<evidence type="ECO:0000256" key="2">
    <source>
        <dbReference type="ARBA" id="ARBA00009160"/>
    </source>
</evidence>
<evidence type="ECO:0000256" key="6">
    <source>
        <dbReference type="SAM" id="SignalP"/>
    </source>
</evidence>
<dbReference type="Proteomes" id="UP000324748">
    <property type="component" value="Unassembled WGS sequence"/>
</dbReference>
<name>A0A5B0PKD4_PUCGR</name>
<dbReference type="EMBL" id="VSWC01000053">
    <property type="protein sequence ID" value="KAA1101526.1"/>
    <property type="molecule type" value="Genomic_DNA"/>
</dbReference>
<keyword evidence="3" id="KW-0812">Transmembrane</keyword>
<gene>
    <name evidence="7" type="ORF">PGT21_023619</name>
</gene>
<keyword evidence="6" id="KW-0732">Signal</keyword>
<keyword evidence="5" id="KW-0472">Membrane</keyword>
<feature type="signal peptide" evidence="6">
    <location>
        <begin position="1"/>
        <end position="24"/>
    </location>
</feature>
<evidence type="ECO:0000256" key="3">
    <source>
        <dbReference type="ARBA" id="ARBA00022692"/>
    </source>
</evidence>
<protein>
    <submittedName>
        <fullName evidence="7">Uncharacterized protein</fullName>
    </submittedName>
</protein>
<feature type="chain" id="PRO_5023083400" evidence="6">
    <location>
        <begin position="25"/>
        <end position="130"/>
    </location>
</feature>
<dbReference type="GO" id="GO:0016020">
    <property type="term" value="C:membrane"/>
    <property type="evidence" value="ECO:0007669"/>
    <property type="project" value="UniProtKB-SubCell"/>
</dbReference>
<evidence type="ECO:0000256" key="5">
    <source>
        <dbReference type="ARBA" id="ARBA00023136"/>
    </source>
</evidence>
<organism evidence="7 8">
    <name type="scientific">Puccinia graminis f. sp. tritici</name>
    <dbReference type="NCBI Taxonomy" id="56615"/>
    <lineage>
        <taxon>Eukaryota</taxon>
        <taxon>Fungi</taxon>
        <taxon>Dikarya</taxon>
        <taxon>Basidiomycota</taxon>
        <taxon>Pucciniomycotina</taxon>
        <taxon>Pucciniomycetes</taxon>
        <taxon>Pucciniales</taxon>
        <taxon>Pucciniaceae</taxon>
        <taxon>Puccinia</taxon>
    </lineage>
</organism>
<dbReference type="PANTHER" id="PTHR21346">
    <property type="entry name" value="FUN14 DOMAIN CONTAINING"/>
    <property type="match status" value="1"/>
</dbReference>
<dbReference type="PANTHER" id="PTHR21346:SF10">
    <property type="entry name" value="TRANSMEMBRANE PROTEIN"/>
    <property type="match status" value="1"/>
</dbReference>
<accession>A0A5B0PKD4</accession>